<dbReference type="InterPro" id="IPR002577">
    <property type="entry name" value="HTH_HxlR"/>
</dbReference>
<evidence type="ECO:0000259" key="4">
    <source>
        <dbReference type="PROSITE" id="PS51118"/>
    </source>
</evidence>
<feature type="domain" description="HTH hxlR-type" evidence="4">
    <location>
        <begin position="11"/>
        <end position="108"/>
    </location>
</feature>
<dbReference type="EMBL" id="CP036263">
    <property type="protein sequence ID" value="QDT01591.1"/>
    <property type="molecule type" value="Genomic_DNA"/>
</dbReference>
<dbReference type="Proteomes" id="UP000319852">
    <property type="component" value="Chromosome"/>
</dbReference>
<dbReference type="InterPro" id="IPR036390">
    <property type="entry name" value="WH_DNA-bd_sf"/>
</dbReference>
<gene>
    <name evidence="5" type="primary">hxlR</name>
    <name evidence="5" type="ORF">HG15A2_49380</name>
</gene>
<keyword evidence="3" id="KW-0804">Transcription</keyword>
<dbReference type="RefSeq" id="WP_218932202.1">
    <property type="nucleotide sequence ID" value="NZ_CP036263.1"/>
</dbReference>
<dbReference type="Pfam" id="PF01638">
    <property type="entry name" value="HxlR"/>
    <property type="match status" value="1"/>
</dbReference>
<name>A0A517N384_9BACT</name>
<reference evidence="5 6" key="1">
    <citation type="submission" date="2019-02" db="EMBL/GenBank/DDBJ databases">
        <title>Deep-cultivation of Planctomycetes and their phenomic and genomic characterization uncovers novel biology.</title>
        <authorList>
            <person name="Wiegand S."/>
            <person name="Jogler M."/>
            <person name="Boedeker C."/>
            <person name="Pinto D."/>
            <person name="Vollmers J."/>
            <person name="Rivas-Marin E."/>
            <person name="Kohn T."/>
            <person name="Peeters S.H."/>
            <person name="Heuer A."/>
            <person name="Rast P."/>
            <person name="Oberbeckmann S."/>
            <person name="Bunk B."/>
            <person name="Jeske O."/>
            <person name="Meyerdierks A."/>
            <person name="Storesund J.E."/>
            <person name="Kallscheuer N."/>
            <person name="Luecker S."/>
            <person name="Lage O.M."/>
            <person name="Pohl T."/>
            <person name="Merkel B.J."/>
            <person name="Hornburger P."/>
            <person name="Mueller R.-W."/>
            <person name="Bruemmer F."/>
            <person name="Labrenz M."/>
            <person name="Spormann A.M."/>
            <person name="Op den Camp H."/>
            <person name="Overmann J."/>
            <person name="Amann R."/>
            <person name="Jetten M.S.M."/>
            <person name="Mascher T."/>
            <person name="Medema M.H."/>
            <person name="Devos D.P."/>
            <person name="Kaster A.-K."/>
            <person name="Ovreas L."/>
            <person name="Rohde M."/>
            <person name="Galperin M.Y."/>
            <person name="Jogler C."/>
        </authorList>
    </citation>
    <scope>NUCLEOTIDE SEQUENCE [LARGE SCALE GENOMIC DNA]</scope>
    <source>
        <strain evidence="5 6">HG15A2</strain>
    </source>
</reference>
<dbReference type="PROSITE" id="PS51118">
    <property type="entry name" value="HTH_HXLR"/>
    <property type="match status" value="1"/>
</dbReference>
<evidence type="ECO:0000256" key="2">
    <source>
        <dbReference type="ARBA" id="ARBA00023125"/>
    </source>
</evidence>
<evidence type="ECO:0000256" key="3">
    <source>
        <dbReference type="ARBA" id="ARBA00023163"/>
    </source>
</evidence>
<evidence type="ECO:0000256" key="1">
    <source>
        <dbReference type="ARBA" id="ARBA00023015"/>
    </source>
</evidence>
<dbReference type="Gene3D" id="1.10.10.10">
    <property type="entry name" value="Winged helix-like DNA-binding domain superfamily/Winged helix DNA-binding domain"/>
    <property type="match status" value="1"/>
</dbReference>
<keyword evidence="2" id="KW-0238">DNA-binding</keyword>
<evidence type="ECO:0000313" key="6">
    <source>
        <dbReference type="Proteomes" id="UP000319852"/>
    </source>
</evidence>
<keyword evidence="1" id="KW-0805">Transcription regulation</keyword>
<dbReference type="KEGG" id="amob:HG15A2_49380"/>
<accession>A0A517N384</accession>
<dbReference type="InterPro" id="IPR036388">
    <property type="entry name" value="WH-like_DNA-bd_sf"/>
</dbReference>
<organism evidence="5 6">
    <name type="scientific">Adhaeretor mobilis</name>
    <dbReference type="NCBI Taxonomy" id="1930276"/>
    <lineage>
        <taxon>Bacteria</taxon>
        <taxon>Pseudomonadati</taxon>
        <taxon>Planctomycetota</taxon>
        <taxon>Planctomycetia</taxon>
        <taxon>Pirellulales</taxon>
        <taxon>Lacipirellulaceae</taxon>
        <taxon>Adhaeretor</taxon>
    </lineage>
</organism>
<protein>
    <submittedName>
        <fullName evidence="5">HTH-type transcriptional activator HxlR</fullName>
    </submittedName>
</protein>
<dbReference type="AlphaFoldDB" id="A0A517N384"/>
<dbReference type="PANTHER" id="PTHR33204">
    <property type="entry name" value="TRANSCRIPTIONAL REGULATOR, MARR FAMILY"/>
    <property type="match status" value="1"/>
</dbReference>
<dbReference type="PANTHER" id="PTHR33204:SF37">
    <property type="entry name" value="HTH-TYPE TRANSCRIPTIONAL REGULATOR YODB"/>
    <property type="match status" value="1"/>
</dbReference>
<evidence type="ECO:0000313" key="5">
    <source>
        <dbReference type="EMBL" id="QDT01591.1"/>
    </source>
</evidence>
<sequence>MNTEEQTTNRPPTVAEMFEKCIGCKWTMHVLEQIAQGTLRPGELERTAEGLTTKVLNERLVKLVRFGILEKQSFAEVPPRVEYQFTPFGERFLEVLSQIELLQEEFKT</sequence>
<dbReference type="GO" id="GO:0003677">
    <property type="term" value="F:DNA binding"/>
    <property type="evidence" value="ECO:0007669"/>
    <property type="project" value="UniProtKB-KW"/>
</dbReference>
<proteinExistence type="predicted"/>
<keyword evidence="6" id="KW-1185">Reference proteome</keyword>
<dbReference type="SUPFAM" id="SSF46785">
    <property type="entry name" value="Winged helix' DNA-binding domain"/>
    <property type="match status" value="1"/>
</dbReference>